<keyword evidence="3" id="KW-0378">Hydrolase</keyword>
<dbReference type="PANTHER" id="PTHR46233:SF3">
    <property type="entry name" value="HYDROXYACYLGLUTATHIONE HYDROLASE GLOC"/>
    <property type="match status" value="1"/>
</dbReference>
<dbReference type="SMART" id="SM00849">
    <property type="entry name" value="Lactamase_B"/>
    <property type="match status" value="1"/>
</dbReference>
<evidence type="ECO:0000259" key="6">
    <source>
        <dbReference type="SMART" id="SM00849"/>
    </source>
</evidence>
<dbReference type="InterPro" id="IPR051453">
    <property type="entry name" value="MBL_Glyoxalase_II"/>
</dbReference>
<keyword evidence="8" id="KW-1185">Reference proteome</keyword>
<organism evidence="7 8">
    <name type="scientific">Chloracidobacterium sp. N</name>
    <dbReference type="NCBI Taxonomy" id="2821540"/>
    <lineage>
        <taxon>Bacteria</taxon>
        <taxon>Pseudomonadati</taxon>
        <taxon>Acidobacteriota</taxon>
        <taxon>Terriglobia</taxon>
        <taxon>Terriglobales</taxon>
        <taxon>Acidobacteriaceae</taxon>
        <taxon>Chloracidobacterium</taxon>
        <taxon>Chloracidobacterium aggregatum</taxon>
    </lineage>
</organism>
<dbReference type="EMBL" id="CP072642">
    <property type="protein sequence ID" value="QUV94083.1"/>
    <property type="molecule type" value="Genomic_DNA"/>
</dbReference>
<dbReference type="SUPFAM" id="SSF56281">
    <property type="entry name" value="Metallo-hydrolase/oxidoreductase"/>
    <property type="match status" value="1"/>
</dbReference>
<dbReference type="InterPro" id="IPR036866">
    <property type="entry name" value="RibonucZ/Hydroxyglut_hydro"/>
</dbReference>
<dbReference type="RefSeq" id="WP_211422402.1">
    <property type="nucleotide sequence ID" value="NZ_CP072642.1"/>
</dbReference>
<feature type="domain" description="Metallo-beta-lactamase" evidence="6">
    <location>
        <begin position="12"/>
        <end position="189"/>
    </location>
</feature>
<accession>A0ABX8B0R9</accession>
<dbReference type="Pfam" id="PF00753">
    <property type="entry name" value="Lactamase_B"/>
    <property type="match status" value="1"/>
</dbReference>
<dbReference type="Proteomes" id="UP000677668">
    <property type="component" value="Chromosome 1"/>
</dbReference>
<gene>
    <name evidence="7" type="ORF">J8C05_01070</name>
</gene>
<protein>
    <submittedName>
        <fullName evidence="7">MBL fold metallo-hydrolase</fullName>
    </submittedName>
</protein>
<dbReference type="PANTHER" id="PTHR46233">
    <property type="entry name" value="HYDROXYACYLGLUTATHIONE HYDROLASE GLOC"/>
    <property type="match status" value="1"/>
</dbReference>
<sequence>MRFFRVTTGVFQAHTYFLICEQTRQTLVIDPGEEFDAIADAIQKERLDVVRIVVSHAHLDHFWSAGALRDMTGAPIHLHPADDFLYTQLPEQGSWFGFDLEDAPPVEVYLKDGDVLTFGREQVRVRHVPGHSPGHVMLYNETDAWVGDCLFASSVGRVDLPGGDGPTLINSIEERIVTLGEHYRIHPGHGPSTTVARELDDNPFLTGRLPGMSRR</sequence>
<evidence type="ECO:0000256" key="3">
    <source>
        <dbReference type="ARBA" id="ARBA00022801"/>
    </source>
</evidence>
<proteinExistence type="predicted"/>
<evidence type="ECO:0000313" key="7">
    <source>
        <dbReference type="EMBL" id="QUV94083.1"/>
    </source>
</evidence>
<dbReference type="InterPro" id="IPR001279">
    <property type="entry name" value="Metallo-B-lactamas"/>
</dbReference>
<feature type="region of interest" description="Disordered" evidence="5">
    <location>
        <begin position="187"/>
        <end position="215"/>
    </location>
</feature>
<dbReference type="CDD" id="cd06262">
    <property type="entry name" value="metallo-hydrolase-like_MBL-fold"/>
    <property type="match status" value="1"/>
</dbReference>
<evidence type="ECO:0000256" key="4">
    <source>
        <dbReference type="ARBA" id="ARBA00022833"/>
    </source>
</evidence>
<keyword evidence="4" id="KW-0862">Zinc</keyword>
<keyword evidence="2" id="KW-0479">Metal-binding</keyword>
<evidence type="ECO:0000256" key="1">
    <source>
        <dbReference type="ARBA" id="ARBA00001947"/>
    </source>
</evidence>
<evidence type="ECO:0000256" key="2">
    <source>
        <dbReference type="ARBA" id="ARBA00022723"/>
    </source>
</evidence>
<evidence type="ECO:0000313" key="8">
    <source>
        <dbReference type="Proteomes" id="UP000677668"/>
    </source>
</evidence>
<name>A0ABX8B0R9_9BACT</name>
<evidence type="ECO:0000256" key="5">
    <source>
        <dbReference type="SAM" id="MobiDB-lite"/>
    </source>
</evidence>
<dbReference type="Gene3D" id="3.60.15.10">
    <property type="entry name" value="Ribonuclease Z/Hydroxyacylglutathione hydrolase-like"/>
    <property type="match status" value="1"/>
</dbReference>
<reference evidence="7 8" key="1">
    <citation type="submission" date="2021-03" db="EMBL/GenBank/DDBJ databases">
        <title>Genomic and phenotypic characterization of Chloracidobacterium isolates provides evidence for multiple species.</title>
        <authorList>
            <person name="Saini M.K."/>
            <person name="Costas A.M.G."/>
            <person name="Tank M."/>
            <person name="Bryant D.A."/>
        </authorList>
    </citation>
    <scope>NUCLEOTIDE SEQUENCE [LARGE SCALE GENOMIC DNA]</scope>
    <source>
        <strain evidence="7 8">N</strain>
    </source>
</reference>
<comment type="cofactor">
    <cofactor evidence="1">
        <name>Zn(2+)</name>
        <dbReference type="ChEBI" id="CHEBI:29105"/>
    </cofactor>
</comment>